<gene>
    <name evidence="1" type="ORF">A3C12_01495</name>
</gene>
<accession>A0A1G2KT40</accession>
<reference evidence="1 2" key="1">
    <citation type="journal article" date="2016" name="Nat. Commun.">
        <title>Thousands of microbial genomes shed light on interconnected biogeochemical processes in an aquifer system.</title>
        <authorList>
            <person name="Anantharaman K."/>
            <person name="Brown C.T."/>
            <person name="Hug L.A."/>
            <person name="Sharon I."/>
            <person name="Castelle C.J."/>
            <person name="Probst A.J."/>
            <person name="Thomas B.C."/>
            <person name="Singh A."/>
            <person name="Wilkins M.J."/>
            <person name="Karaoz U."/>
            <person name="Brodie E.L."/>
            <person name="Williams K.H."/>
            <person name="Hubbard S.S."/>
            <person name="Banfield J.F."/>
        </authorList>
    </citation>
    <scope>NUCLEOTIDE SEQUENCE [LARGE SCALE GENOMIC DNA]</scope>
</reference>
<name>A0A1G2KT40_9BACT</name>
<organism evidence="1 2">
    <name type="scientific">Candidatus Sungbacteria bacterium RIFCSPHIGHO2_02_FULL_49_20</name>
    <dbReference type="NCBI Taxonomy" id="1802272"/>
    <lineage>
        <taxon>Bacteria</taxon>
        <taxon>Candidatus Sungiibacteriota</taxon>
    </lineage>
</organism>
<comment type="caution">
    <text evidence="1">The sequence shown here is derived from an EMBL/GenBank/DDBJ whole genome shotgun (WGS) entry which is preliminary data.</text>
</comment>
<dbReference type="Proteomes" id="UP000178710">
    <property type="component" value="Unassembled WGS sequence"/>
</dbReference>
<protein>
    <submittedName>
        <fullName evidence="1">Uncharacterized protein</fullName>
    </submittedName>
</protein>
<sequence length="126" mass="14035">MMARRNVAVERTAADIADAVDAIGRGQTPVKTLGRVQERWNAQRPVVRAAGARVIRLHPELSEAVAKFIADLEMNEAQEKAPLARVPVTPARVKTTRVNERMSKRQALFPGTVRLTPHSNVRLPRR</sequence>
<proteinExistence type="predicted"/>
<evidence type="ECO:0000313" key="1">
    <source>
        <dbReference type="EMBL" id="OHA01782.1"/>
    </source>
</evidence>
<evidence type="ECO:0000313" key="2">
    <source>
        <dbReference type="Proteomes" id="UP000178710"/>
    </source>
</evidence>
<dbReference type="EMBL" id="MHQK01000018">
    <property type="protein sequence ID" value="OHA01782.1"/>
    <property type="molecule type" value="Genomic_DNA"/>
</dbReference>
<dbReference type="AlphaFoldDB" id="A0A1G2KT40"/>